<organism evidence="1 2">
    <name type="scientific">Reticulomyxa filosa</name>
    <dbReference type="NCBI Taxonomy" id="46433"/>
    <lineage>
        <taxon>Eukaryota</taxon>
        <taxon>Sar</taxon>
        <taxon>Rhizaria</taxon>
        <taxon>Retaria</taxon>
        <taxon>Foraminifera</taxon>
        <taxon>Monothalamids</taxon>
        <taxon>Reticulomyxidae</taxon>
        <taxon>Reticulomyxa</taxon>
    </lineage>
</organism>
<name>X6P0E5_RETFI</name>
<keyword evidence="2" id="KW-1185">Reference proteome</keyword>
<dbReference type="EMBL" id="ASPP01004759">
    <property type="protein sequence ID" value="ETO31706.1"/>
    <property type="molecule type" value="Genomic_DNA"/>
</dbReference>
<evidence type="ECO:0000313" key="1">
    <source>
        <dbReference type="EMBL" id="ETO31706.1"/>
    </source>
</evidence>
<evidence type="ECO:0000313" key="2">
    <source>
        <dbReference type="Proteomes" id="UP000023152"/>
    </source>
</evidence>
<sequence>MATEQLKLKMRGCDLKKEIGEGRDLVLGLTHTANVFAESDIYENWVKHLELVKPIQGNEVLEKAGMTEEEKTIHSKEYDDALLIMKQGVVKVDHFENIYRLEPKVDGVPNFRQAEGFWIFGCGQPTLAALSKLFMEFKSIHTHMYICMHITKEKKKACFFFERKKQEENFIMIVLYCIE</sequence>
<dbReference type="OrthoDB" id="66369at2759"/>
<dbReference type="AlphaFoldDB" id="X6P0E5"/>
<reference evidence="1 2" key="1">
    <citation type="journal article" date="2013" name="Curr. Biol.">
        <title>The Genome of the Foraminiferan Reticulomyxa filosa.</title>
        <authorList>
            <person name="Glockner G."/>
            <person name="Hulsmann N."/>
            <person name="Schleicher M."/>
            <person name="Noegel A.A."/>
            <person name="Eichinger L."/>
            <person name="Gallinger C."/>
            <person name="Pawlowski J."/>
            <person name="Sierra R."/>
            <person name="Euteneuer U."/>
            <person name="Pillet L."/>
            <person name="Moustafa A."/>
            <person name="Platzer M."/>
            <person name="Groth M."/>
            <person name="Szafranski K."/>
            <person name="Schliwa M."/>
        </authorList>
    </citation>
    <scope>NUCLEOTIDE SEQUENCE [LARGE SCALE GENOMIC DNA]</scope>
</reference>
<dbReference type="Proteomes" id="UP000023152">
    <property type="component" value="Unassembled WGS sequence"/>
</dbReference>
<proteinExistence type="predicted"/>
<protein>
    <submittedName>
        <fullName evidence="1">Uncharacterized protein</fullName>
    </submittedName>
</protein>
<accession>X6P0E5</accession>
<gene>
    <name evidence="1" type="ORF">RFI_05412</name>
</gene>
<comment type="caution">
    <text evidence="1">The sequence shown here is derived from an EMBL/GenBank/DDBJ whole genome shotgun (WGS) entry which is preliminary data.</text>
</comment>